<gene>
    <name evidence="1" type="ORF">METZ01_LOCUS443452</name>
</gene>
<accession>A0A382Z797</accession>
<evidence type="ECO:0000313" key="1">
    <source>
        <dbReference type="EMBL" id="SVD90598.1"/>
    </source>
</evidence>
<organism evidence="1">
    <name type="scientific">marine metagenome</name>
    <dbReference type="NCBI Taxonomy" id="408172"/>
    <lineage>
        <taxon>unclassified sequences</taxon>
        <taxon>metagenomes</taxon>
        <taxon>ecological metagenomes</taxon>
    </lineage>
</organism>
<dbReference type="AlphaFoldDB" id="A0A382Z797"/>
<protein>
    <submittedName>
        <fullName evidence="1">Uncharacterized protein</fullName>
    </submittedName>
</protein>
<proteinExistence type="predicted"/>
<name>A0A382Z797_9ZZZZ</name>
<sequence>NLKESVSEIKNLAQANPEITDRLKKLHDFWVKKNAK</sequence>
<reference evidence="1" key="1">
    <citation type="submission" date="2018-05" db="EMBL/GenBank/DDBJ databases">
        <authorList>
            <person name="Lanie J.A."/>
            <person name="Ng W.-L."/>
            <person name="Kazmierczak K.M."/>
            <person name="Andrzejewski T.M."/>
            <person name="Davidsen T.M."/>
            <person name="Wayne K.J."/>
            <person name="Tettelin H."/>
            <person name="Glass J.I."/>
            <person name="Rusch D."/>
            <person name="Podicherti R."/>
            <person name="Tsui H.-C.T."/>
            <person name="Winkler M.E."/>
        </authorList>
    </citation>
    <scope>NUCLEOTIDE SEQUENCE</scope>
</reference>
<feature type="non-terminal residue" evidence="1">
    <location>
        <position position="1"/>
    </location>
</feature>
<dbReference type="EMBL" id="UINC01181087">
    <property type="protein sequence ID" value="SVD90598.1"/>
    <property type="molecule type" value="Genomic_DNA"/>
</dbReference>